<evidence type="ECO:0000313" key="1">
    <source>
        <dbReference type="EnsemblMetazoa" id="GPPI049102-PA"/>
    </source>
</evidence>
<evidence type="ECO:0000313" key="2">
    <source>
        <dbReference type="Proteomes" id="UP000092460"/>
    </source>
</evidence>
<sequence length="105" mass="12703">MWKYDNLAQPYFEEKPSKKQLRNPQMKTVATNYASFFWEIRIKIIIQWISSCHHRACLRDVYRNSKSTRFLFLSSDENNIINDSDTNRVVEVVMKWQYLQSVHLL</sequence>
<dbReference type="VEuPathDB" id="VectorBase:GPPI049102"/>
<accession>A0A1B0C4R1</accession>
<organism evidence="1 2">
    <name type="scientific">Glossina palpalis gambiensis</name>
    <dbReference type="NCBI Taxonomy" id="67801"/>
    <lineage>
        <taxon>Eukaryota</taxon>
        <taxon>Metazoa</taxon>
        <taxon>Ecdysozoa</taxon>
        <taxon>Arthropoda</taxon>
        <taxon>Hexapoda</taxon>
        <taxon>Insecta</taxon>
        <taxon>Pterygota</taxon>
        <taxon>Neoptera</taxon>
        <taxon>Endopterygota</taxon>
        <taxon>Diptera</taxon>
        <taxon>Brachycera</taxon>
        <taxon>Muscomorpha</taxon>
        <taxon>Hippoboscoidea</taxon>
        <taxon>Glossinidae</taxon>
        <taxon>Glossina</taxon>
    </lineage>
</organism>
<dbReference type="Proteomes" id="UP000092460">
    <property type="component" value="Unassembled WGS sequence"/>
</dbReference>
<keyword evidence="2" id="KW-1185">Reference proteome</keyword>
<reference evidence="1" key="2">
    <citation type="submission" date="2020-05" db="UniProtKB">
        <authorList>
            <consortium name="EnsemblMetazoa"/>
        </authorList>
    </citation>
    <scope>IDENTIFICATION</scope>
    <source>
        <strain evidence="1">IAEA</strain>
    </source>
</reference>
<name>A0A1B0C4R1_9MUSC</name>
<protein>
    <submittedName>
        <fullName evidence="1">Uncharacterized protein</fullName>
    </submittedName>
</protein>
<reference evidence="2" key="1">
    <citation type="submission" date="2015-01" db="EMBL/GenBank/DDBJ databases">
        <authorList>
            <person name="Aksoy S."/>
            <person name="Warren W."/>
            <person name="Wilson R.K."/>
        </authorList>
    </citation>
    <scope>NUCLEOTIDE SEQUENCE [LARGE SCALE GENOMIC DNA]</scope>
    <source>
        <strain evidence="2">IAEA</strain>
    </source>
</reference>
<dbReference type="EMBL" id="JXJN01025602">
    <property type="status" value="NOT_ANNOTATED_CDS"/>
    <property type="molecule type" value="Genomic_DNA"/>
</dbReference>
<proteinExistence type="predicted"/>
<dbReference type="AlphaFoldDB" id="A0A1B0C4R1"/>
<dbReference type="EnsemblMetazoa" id="GPPI049102-RA">
    <property type="protein sequence ID" value="GPPI049102-PA"/>
    <property type="gene ID" value="GPPI049102"/>
</dbReference>